<dbReference type="InterPro" id="IPR045601">
    <property type="entry name" value="DUF6455"/>
</dbReference>
<protein>
    <submittedName>
        <fullName evidence="2">DUF6455 family protein</fullName>
    </submittedName>
</protein>
<organism evidence="2 3">
    <name type="scientific">Seohaeicola nanhaiensis</name>
    <dbReference type="NCBI Taxonomy" id="1387282"/>
    <lineage>
        <taxon>Bacteria</taxon>
        <taxon>Pseudomonadati</taxon>
        <taxon>Pseudomonadota</taxon>
        <taxon>Alphaproteobacteria</taxon>
        <taxon>Rhodobacterales</taxon>
        <taxon>Roseobacteraceae</taxon>
        <taxon>Seohaeicola</taxon>
    </lineage>
</organism>
<evidence type="ECO:0000313" key="2">
    <source>
        <dbReference type="EMBL" id="MFC4670297.1"/>
    </source>
</evidence>
<keyword evidence="3" id="KW-1185">Reference proteome</keyword>
<evidence type="ECO:0000313" key="3">
    <source>
        <dbReference type="Proteomes" id="UP001595973"/>
    </source>
</evidence>
<dbReference type="Pfam" id="PF20056">
    <property type="entry name" value="DUF6455"/>
    <property type="match status" value="1"/>
</dbReference>
<proteinExistence type="predicted"/>
<sequence length="85" mass="9251">MGFLTRIAQSADLVTGMADRLDIALDDRLLHHPEQESYRLRGMIMRCAGCAEKSACATLQSGNTHLDAAPAYCRNRDALAAMQVA</sequence>
<feature type="domain" description="DUF6455" evidence="1">
    <location>
        <begin position="1"/>
        <end position="83"/>
    </location>
</feature>
<reference evidence="3" key="1">
    <citation type="journal article" date="2019" name="Int. J. Syst. Evol. Microbiol.">
        <title>The Global Catalogue of Microorganisms (GCM) 10K type strain sequencing project: providing services to taxonomists for standard genome sequencing and annotation.</title>
        <authorList>
            <consortium name="The Broad Institute Genomics Platform"/>
            <consortium name="The Broad Institute Genome Sequencing Center for Infectious Disease"/>
            <person name="Wu L."/>
            <person name="Ma J."/>
        </authorList>
    </citation>
    <scope>NUCLEOTIDE SEQUENCE [LARGE SCALE GENOMIC DNA]</scope>
    <source>
        <strain evidence="3">CGMCC 4.7283</strain>
    </source>
</reference>
<dbReference type="Proteomes" id="UP001595973">
    <property type="component" value="Unassembled WGS sequence"/>
</dbReference>
<name>A0ABV9KJM6_9RHOB</name>
<gene>
    <name evidence="2" type="ORF">ACFO5X_17155</name>
</gene>
<comment type="caution">
    <text evidence="2">The sequence shown here is derived from an EMBL/GenBank/DDBJ whole genome shotgun (WGS) entry which is preliminary data.</text>
</comment>
<evidence type="ECO:0000259" key="1">
    <source>
        <dbReference type="Pfam" id="PF20056"/>
    </source>
</evidence>
<accession>A0ABV9KJM6</accession>
<dbReference type="RefSeq" id="WP_380719151.1">
    <property type="nucleotide sequence ID" value="NZ_JBHSGI010000024.1"/>
</dbReference>
<dbReference type="EMBL" id="JBHSGI010000024">
    <property type="protein sequence ID" value="MFC4670297.1"/>
    <property type="molecule type" value="Genomic_DNA"/>
</dbReference>